<dbReference type="SMART" id="SM00075">
    <property type="entry name" value="HYDRO"/>
    <property type="match status" value="1"/>
</dbReference>
<keyword evidence="5 7" id="KW-1015">Disulfide bond</keyword>
<comment type="caution">
    <text evidence="8">The sequence shown here is derived from an EMBL/GenBank/DDBJ whole genome shotgun (WGS) entry which is preliminary data.</text>
</comment>
<proteinExistence type="inferred from homology"/>
<dbReference type="Proteomes" id="UP001218218">
    <property type="component" value="Unassembled WGS sequence"/>
</dbReference>
<accession>A0AAD6Z1Q8</accession>
<feature type="chain" id="PRO_5041777254" description="Hydrophobin" evidence="7">
    <location>
        <begin position="20"/>
        <end position="99"/>
    </location>
</feature>
<keyword evidence="3 7" id="KW-0134">Cell wall</keyword>
<evidence type="ECO:0000256" key="2">
    <source>
        <dbReference type="ARBA" id="ARBA00010446"/>
    </source>
</evidence>
<comment type="subunit">
    <text evidence="6">Self-assembles to form functional amyloid fibrils called rodlets. Self-assembly into fibrillar rodlets occurs spontaneously at hydrophobic:hydrophilic interfaces and the rodlets further associate laterally to form amphipathic monolayers.</text>
</comment>
<dbReference type="GO" id="GO:0005199">
    <property type="term" value="F:structural constituent of cell wall"/>
    <property type="evidence" value="ECO:0007669"/>
    <property type="project" value="InterPro"/>
</dbReference>
<comment type="subcellular location">
    <subcellularLocation>
        <location evidence="1 7">Secreted</location>
        <location evidence="1 7">Cell wall</location>
    </subcellularLocation>
</comment>
<evidence type="ECO:0000256" key="5">
    <source>
        <dbReference type="ARBA" id="ARBA00023157"/>
    </source>
</evidence>
<keyword evidence="7" id="KW-0732">Signal</keyword>
<keyword evidence="9" id="KW-1185">Reference proteome</keyword>
<keyword evidence="4 7" id="KW-0964">Secreted</keyword>
<dbReference type="Pfam" id="PF01185">
    <property type="entry name" value="Hydrophobin"/>
    <property type="match status" value="1"/>
</dbReference>
<evidence type="ECO:0000256" key="7">
    <source>
        <dbReference type="RuleBase" id="RU365009"/>
    </source>
</evidence>
<evidence type="ECO:0000256" key="1">
    <source>
        <dbReference type="ARBA" id="ARBA00004191"/>
    </source>
</evidence>
<sequence length="99" mass="9673">MFSKLSLAVTAVLATLAVASPTNPSATTLCCNSIQQSNTAQAAGALALIGAVVDAVVPIGLGCSAITVAGNNCGNQQVACYSPQQQIGLVAIGCLPITA</sequence>
<reference evidence="8" key="1">
    <citation type="submission" date="2023-03" db="EMBL/GenBank/DDBJ databases">
        <title>Massive genome expansion in bonnet fungi (Mycena s.s.) driven by repeated elements and novel gene families across ecological guilds.</title>
        <authorList>
            <consortium name="Lawrence Berkeley National Laboratory"/>
            <person name="Harder C.B."/>
            <person name="Miyauchi S."/>
            <person name="Viragh M."/>
            <person name="Kuo A."/>
            <person name="Thoen E."/>
            <person name="Andreopoulos B."/>
            <person name="Lu D."/>
            <person name="Skrede I."/>
            <person name="Drula E."/>
            <person name="Henrissat B."/>
            <person name="Morin E."/>
            <person name="Kohler A."/>
            <person name="Barry K."/>
            <person name="LaButti K."/>
            <person name="Morin E."/>
            <person name="Salamov A."/>
            <person name="Lipzen A."/>
            <person name="Mereny Z."/>
            <person name="Hegedus B."/>
            <person name="Baldrian P."/>
            <person name="Stursova M."/>
            <person name="Weitz H."/>
            <person name="Taylor A."/>
            <person name="Grigoriev I.V."/>
            <person name="Nagy L.G."/>
            <person name="Martin F."/>
            <person name="Kauserud H."/>
        </authorList>
    </citation>
    <scope>NUCLEOTIDE SEQUENCE</scope>
    <source>
        <strain evidence="8">CBHHK002</strain>
    </source>
</reference>
<gene>
    <name evidence="8" type="ORF">DFH08DRAFT_903536</name>
</gene>
<evidence type="ECO:0000313" key="9">
    <source>
        <dbReference type="Proteomes" id="UP001218218"/>
    </source>
</evidence>
<feature type="signal peptide" evidence="7">
    <location>
        <begin position="1"/>
        <end position="19"/>
    </location>
</feature>
<organism evidence="8 9">
    <name type="scientific">Mycena albidolilacea</name>
    <dbReference type="NCBI Taxonomy" id="1033008"/>
    <lineage>
        <taxon>Eukaryota</taxon>
        <taxon>Fungi</taxon>
        <taxon>Dikarya</taxon>
        <taxon>Basidiomycota</taxon>
        <taxon>Agaricomycotina</taxon>
        <taxon>Agaricomycetes</taxon>
        <taxon>Agaricomycetidae</taxon>
        <taxon>Agaricales</taxon>
        <taxon>Marasmiineae</taxon>
        <taxon>Mycenaceae</taxon>
        <taxon>Mycena</taxon>
    </lineage>
</organism>
<evidence type="ECO:0000256" key="6">
    <source>
        <dbReference type="ARBA" id="ARBA00093546"/>
    </source>
</evidence>
<name>A0AAD6Z1Q8_9AGAR</name>
<evidence type="ECO:0000313" key="8">
    <source>
        <dbReference type="EMBL" id="KAJ7303793.1"/>
    </source>
</evidence>
<dbReference type="EMBL" id="JARIHO010000102">
    <property type="protein sequence ID" value="KAJ7303793.1"/>
    <property type="molecule type" value="Genomic_DNA"/>
</dbReference>
<dbReference type="InterPro" id="IPR001338">
    <property type="entry name" value="Class_I_Hydrophobin"/>
</dbReference>
<evidence type="ECO:0000256" key="3">
    <source>
        <dbReference type="ARBA" id="ARBA00022512"/>
    </source>
</evidence>
<dbReference type="AlphaFoldDB" id="A0AAD6Z1Q8"/>
<protein>
    <recommendedName>
        <fullName evidence="7">Hydrophobin</fullName>
    </recommendedName>
</protein>
<dbReference type="CDD" id="cd23507">
    <property type="entry name" value="hydrophobin_I"/>
    <property type="match status" value="1"/>
</dbReference>
<dbReference type="GO" id="GO:0009277">
    <property type="term" value="C:fungal-type cell wall"/>
    <property type="evidence" value="ECO:0007669"/>
    <property type="project" value="InterPro"/>
</dbReference>
<comment type="similarity">
    <text evidence="2 7">Belongs to the fungal hydrophobin family.</text>
</comment>
<evidence type="ECO:0000256" key="4">
    <source>
        <dbReference type="ARBA" id="ARBA00022525"/>
    </source>
</evidence>